<comment type="subcellular location">
    <subcellularLocation>
        <location evidence="1">Membrane</location>
        <topology evidence="1">Multi-pass membrane protein</topology>
    </subcellularLocation>
</comment>
<organism evidence="8 9">
    <name type="scientific">Glycine soja</name>
    <name type="common">Wild soybean</name>
    <dbReference type="NCBI Taxonomy" id="3848"/>
    <lineage>
        <taxon>Eukaryota</taxon>
        <taxon>Viridiplantae</taxon>
        <taxon>Streptophyta</taxon>
        <taxon>Embryophyta</taxon>
        <taxon>Tracheophyta</taxon>
        <taxon>Spermatophyta</taxon>
        <taxon>Magnoliopsida</taxon>
        <taxon>eudicotyledons</taxon>
        <taxon>Gunneridae</taxon>
        <taxon>Pentapetalae</taxon>
        <taxon>rosids</taxon>
        <taxon>fabids</taxon>
        <taxon>Fabales</taxon>
        <taxon>Fabaceae</taxon>
        <taxon>Papilionoideae</taxon>
        <taxon>50 kb inversion clade</taxon>
        <taxon>NPAAA clade</taxon>
        <taxon>indigoferoid/millettioid clade</taxon>
        <taxon>Phaseoleae</taxon>
        <taxon>Glycine</taxon>
        <taxon>Glycine subgen. Soja</taxon>
    </lineage>
</organism>
<dbReference type="AlphaFoldDB" id="A0A445LEE4"/>
<keyword evidence="5 6" id="KW-0472">Membrane</keyword>
<comment type="similarity">
    <text evidence="2">Belongs to the OB-RGRP/VPS55 family.</text>
</comment>
<keyword evidence="9" id="KW-1185">Reference proteome</keyword>
<feature type="transmembrane region" description="Helical" evidence="6">
    <location>
        <begin position="407"/>
        <end position="426"/>
    </location>
</feature>
<dbReference type="Proteomes" id="UP000289340">
    <property type="component" value="Chromosome 3"/>
</dbReference>
<dbReference type="Pfam" id="PF04852">
    <property type="entry name" value="ALOG_dom"/>
    <property type="match status" value="1"/>
</dbReference>
<accession>A0A445LEE4</accession>
<dbReference type="PROSITE" id="PS51697">
    <property type="entry name" value="ALOG"/>
    <property type="match status" value="1"/>
</dbReference>
<evidence type="ECO:0000259" key="7">
    <source>
        <dbReference type="PROSITE" id="PS51697"/>
    </source>
</evidence>
<evidence type="ECO:0000256" key="3">
    <source>
        <dbReference type="ARBA" id="ARBA00022692"/>
    </source>
</evidence>
<protein>
    <submittedName>
        <fullName evidence="8">Vacuolar protein sorting-associated protein 55-like isoform B</fullName>
    </submittedName>
</protein>
<keyword evidence="4 6" id="KW-1133">Transmembrane helix</keyword>
<feature type="transmembrane region" description="Helical" evidence="6">
    <location>
        <begin position="345"/>
        <end position="366"/>
    </location>
</feature>
<reference evidence="8 9" key="1">
    <citation type="submission" date="2018-09" db="EMBL/GenBank/DDBJ databases">
        <title>A high-quality reference genome of wild soybean provides a powerful tool to mine soybean genomes.</title>
        <authorList>
            <person name="Xie M."/>
            <person name="Chung C.Y.L."/>
            <person name="Li M.-W."/>
            <person name="Wong F.-L."/>
            <person name="Chan T.-F."/>
            <person name="Lam H.-M."/>
        </authorList>
    </citation>
    <scope>NUCLEOTIDE SEQUENCE [LARGE SCALE GENOMIC DNA]</scope>
    <source>
        <strain evidence="9">cv. W05</strain>
        <tissue evidence="8">Hypocotyl of etiolated seedlings</tissue>
    </source>
</reference>
<gene>
    <name evidence="8" type="ORF">D0Y65_007671</name>
</gene>
<dbReference type="GO" id="GO:0032511">
    <property type="term" value="P:late endosome to vacuole transport via multivesicular body sorting pathway"/>
    <property type="evidence" value="ECO:0007669"/>
    <property type="project" value="TreeGrafter"/>
</dbReference>
<evidence type="ECO:0000256" key="4">
    <source>
        <dbReference type="ARBA" id="ARBA00022989"/>
    </source>
</evidence>
<dbReference type="Pfam" id="PF04133">
    <property type="entry name" value="Vps55"/>
    <property type="match status" value="1"/>
</dbReference>
<feature type="transmembrane region" description="Helical" evidence="6">
    <location>
        <begin position="438"/>
        <end position="457"/>
    </location>
</feature>
<name>A0A445LEE4_GLYSO</name>
<dbReference type="PANTHER" id="PTHR12050:SF0">
    <property type="entry name" value="RH04491P"/>
    <property type="match status" value="1"/>
</dbReference>
<dbReference type="GO" id="GO:0016020">
    <property type="term" value="C:membrane"/>
    <property type="evidence" value="ECO:0007669"/>
    <property type="project" value="UniProtKB-SubCell"/>
</dbReference>
<dbReference type="GO" id="GO:0005768">
    <property type="term" value="C:endosome"/>
    <property type="evidence" value="ECO:0007669"/>
    <property type="project" value="TreeGrafter"/>
</dbReference>
<dbReference type="InterPro" id="IPR006936">
    <property type="entry name" value="ALOG_dom"/>
</dbReference>
<feature type="domain" description="ALOG" evidence="7">
    <location>
        <begin position="53"/>
        <end position="142"/>
    </location>
</feature>
<sequence length="463" mass="51330">MASATTTMEHQNAETMLSLYLAKKLAAKLALMKSRPVSEQEFLPESHPENHPRYLDQFGKTKVHTPICPFYGHLNPLVPCPCPLRQAWGRLDALIGRLRASFEENGGKPEAELFGARLVSLYLCEANLPVLSSLFWPTHYHFDLVLFPQQALPFPFSFLPPVSTSEVPLLSIVFFFEEPRTRCSIPAWEAYSVSAFDISESSSRTSVHCISFRVQKTQYGSKTFLLLPSGSLDTSEVSSSRRALILGVNREVMASSTQPHGTPISIAFAFASLSSRAMIFLLKASLNHGLKSLFNLEDKVDFPAKVEEAKRGWVKIPPEKIFVRCLQSGERARSLLKDGDDCTRLAGLAFMFSASILLQILACAIYNNWWPMLSALMYVLVPMPCLFFGGGSTQFLMSRDGGGWIDAAKFLTGASAVGSIAIPIILKHAHMIETGAMLIELVSFFIFICTVLCFHQAGLDDDW</sequence>
<evidence type="ECO:0000256" key="6">
    <source>
        <dbReference type="SAM" id="Phobius"/>
    </source>
</evidence>
<evidence type="ECO:0000256" key="1">
    <source>
        <dbReference type="ARBA" id="ARBA00004141"/>
    </source>
</evidence>
<keyword evidence="3 6" id="KW-0812">Transmembrane</keyword>
<evidence type="ECO:0000313" key="9">
    <source>
        <dbReference type="Proteomes" id="UP000289340"/>
    </source>
</evidence>
<dbReference type="PANTHER" id="PTHR12050">
    <property type="entry name" value="LEPTIN RECEPTOR-RELATED"/>
    <property type="match status" value="1"/>
</dbReference>
<proteinExistence type="inferred from homology"/>
<dbReference type="EMBL" id="QZWG01000003">
    <property type="protein sequence ID" value="RZC21543.1"/>
    <property type="molecule type" value="Genomic_DNA"/>
</dbReference>
<evidence type="ECO:0000256" key="5">
    <source>
        <dbReference type="ARBA" id="ARBA00023136"/>
    </source>
</evidence>
<feature type="transmembrane region" description="Helical" evidence="6">
    <location>
        <begin position="373"/>
        <end position="395"/>
    </location>
</feature>
<comment type="caution">
    <text evidence="8">The sequence shown here is derived from an EMBL/GenBank/DDBJ whole genome shotgun (WGS) entry which is preliminary data.</text>
</comment>
<evidence type="ECO:0000313" key="8">
    <source>
        <dbReference type="EMBL" id="RZC21543.1"/>
    </source>
</evidence>
<dbReference type="InterPro" id="IPR007262">
    <property type="entry name" value="Vps55/LEPROT"/>
</dbReference>
<evidence type="ECO:0000256" key="2">
    <source>
        <dbReference type="ARBA" id="ARBA00005645"/>
    </source>
</evidence>